<reference evidence="11" key="1">
    <citation type="submission" date="2017-04" db="EMBL/GenBank/DDBJ databases">
        <authorList>
            <person name="Varghese N."/>
            <person name="Submissions S."/>
        </authorList>
    </citation>
    <scope>NUCLEOTIDE SEQUENCE [LARGE SCALE GENOMIC DNA]</scope>
    <source>
        <strain evidence="11">Dd16</strain>
    </source>
</reference>
<dbReference type="GO" id="GO:0016125">
    <property type="term" value="P:sterol metabolic process"/>
    <property type="evidence" value="ECO:0007669"/>
    <property type="project" value="TreeGrafter"/>
</dbReference>
<dbReference type="Gene3D" id="1.10.630.10">
    <property type="entry name" value="Cytochrome P450"/>
    <property type="match status" value="1"/>
</dbReference>
<dbReference type="GO" id="GO:0005506">
    <property type="term" value="F:iron ion binding"/>
    <property type="evidence" value="ECO:0007669"/>
    <property type="project" value="InterPro"/>
</dbReference>
<dbReference type="PANTHER" id="PTHR24286:SF24">
    <property type="entry name" value="LANOSTEROL 14-ALPHA DEMETHYLASE"/>
    <property type="match status" value="1"/>
</dbReference>
<dbReference type="PANTHER" id="PTHR24286">
    <property type="entry name" value="CYTOCHROME P450 26"/>
    <property type="match status" value="1"/>
</dbReference>
<keyword evidence="4 8" id="KW-0479">Metal-binding</keyword>
<dbReference type="GO" id="GO:0020037">
    <property type="term" value="F:heme binding"/>
    <property type="evidence" value="ECO:0007669"/>
    <property type="project" value="InterPro"/>
</dbReference>
<evidence type="ECO:0000313" key="11">
    <source>
        <dbReference type="Proteomes" id="UP000192934"/>
    </source>
</evidence>
<evidence type="ECO:0000256" key="3">
    <source>
        <dbReference type="ARBA" id="ARBA00022617"/>
    </source>
</evidence>
<name>A0A1X7FZW9_9SPHN</name>
<accession>A0A1X7FZW9</accession>
<dbReference type="InterPro" id="IPR036396">
    <property type="entry name" value="Cyt_P450_sf"/>
</dbReference>
<dbReference type="AlphaFoldDB" id="A0A1X7FZW9"/>
<evidence type="ECO:0000256" key="1">
    <source>
        <dbReference type="ARBA" id="ARBA00001971"/>
    </source>
</evidence>
<dbReference type="InterPro" id="IPR017972">
    <property type="entry name" value="Cyt_P450_CS"/>
</dbReference>
<gene>
    <name evidence="10" type="ORF">SAMN06295910_0135</name>
</gene>
<keyword evidence="5 9" id="KW-0560">Oxidoreductase</keyword>
<evidence type="ECO:0000256" key="8">
    <source>
        <dbReference type="PIRSR" id="PIRSR602403-1"/>
    </source>
</evidence>
<dbReference type="PRINTS" id="PR00385">
    <property type="entry name" value="P450"/>
</dbReference>
<dbReference type="SUPFAM" id="SSF48264">
    <property type="entry name" value="Cytochrome P450"/>
    <property type="match status" value="1"/>
</dbReference>
<evidence type="ECO:0000256" key="6">
    <source>
        <dbReference type="ARBA" id="ARBA00023004"/>
    </source>
</evidence>
<dbReference type="Proteomes" id="UP000192934">
    <property type="component" value="Chromosome I"/>
</dbReference>
<dbReference type="GO" id="GO:0004497">
    <property type="term" value="F:monooxygenase activity"/>
    <property type="evidence" value="ECO:0007669"/>
    <property type="project" value="UniProtKB-KW"/>
</dbReference>
<evidence type="ECO:0000256" key="2">
    <source>
        <dbReference type="ARBA" id="ARBA00010617"/>
    </source>
</evidence>
<sequence length="442" mass="49684">MAKSMPPLIPRANGEGILSSLKMTRAYLRDPPGVMQRLYERHGPVVEIGLFGMRAIVLLGPDANELVLLNRDGAFSSELGWDPVIGSTFPRGLISIDDGHHRDHRRLIGAAFKAEPMQAYLDGMRAGIGRDLENWPLALAFYPEIKRLTLDLAAQCLLGLPLGTRATQVGRDFITMLGASTALIRRPIIGGGLWRGMRARRRLHRTLLAEIPQRRRSPGPDIFSAICIAVDEHGAHLGEEAIVDHMSLLLMAAHDTTSSALTSVAFLLGRHPEWQERVRAELRVWTRDNRGRVTLASLRQLELCEMVISEALRLMPPVPSLPRGLTRDVEFAGHRLPKGASVGIHILHTHRMEELWPDPERFDPMRFTAEEVRRRHRYAWLPFGGGAHMCLGLHFATVQMKLFLAELLGHRRIVLRENYSPEMLWLPIAHPKDGLNLLLEKI</sequence>
<proteinExistence type="inferred from homology"/>
<dbReference type="PROSITE" id="PS00086">
    <property type="entry name" value="CYTOCHROME_P450"/>
    <property type="match status" value="1"/>
</dbReference>
<keyword evidence="7 9" id="KW-0503">Monooxygenase</keyword>
<keyword evidence="3 8" id="KW-0349">Heme</keyword>
<organism evidence="10 11">
    <name type="scientific">Allosphingosinicella indica</name>
    <dbReference type="NCBI Taxonomy" id="941907"/>
    <lineage>
        <taxon>Bacteria</taxon>
        <taxon>Pseudomonadati</taxon>
        <taxon>Pseudomonadota</taxon>
        <taxon>Alphaproteobacteria</taxon>
        <taxon>Sphingomonadales</taxon>
        <taxon>Sphingomonadaceae</taxon>
        <taxon>Allosphingosinicella</taxon>
    </lineage>
</organism>
<dbReference type="PRINTS" id="PR00465">
    <property type="entry name" value="EP450IV"/>
</dbReference>
<keyword evidence="11" id="KW-1185">Reference proteome</keyword>
<evidence type="ECO:0000256" key="9">
    <source>
        <dbReference type="RuleBase" id="RU000461"/>
    </source>
</evidence>
<evidence type="ECO:0000256" key="4">
    <source>
        <dbReference type="ARBA" id="ARBA00022723"/>
    </source>
</evidence>
<dbReference type="GO" id="GO:0016705">
    <property type="term" value="F:oxidoreductase activity, acting on paired donors, with incorporation or reduction of molecular oxygen"/>
    <property type="evidence" value="ECO:0007669"/>
    <property type="project" value="InterPro"/>
</dbReference>
<dbReference type="Pfam" id="PF00067">
    <property type="entry name" value="p450"/>
    <property type="match status" value="1"/>
</dbReference>
<evidence type="ECO:0000313" key="10">
    <source>
        <dbReference type="EMBL" id="SMF61127.1"/>
    </source>
</evidence>
<keyword evidence="6 8" id="KW-0408">Iron</keyword>
<feature type="binding site" description="axial binding residue" evidence="8">
    <location>
        <position position="390"/>
    </location>
    <ligand>
        <name>heme</name>
        <dbReference type="ChEBI" id="CHEBI:30413"/>
    </ligand>
    <ligandPart>
        <name>Fe</name>
        <dbReference type="ChEBI" id="CHEBI:18248"/>
    </ligandPart>
</feature>
<dbReference type="EMBL" id="LT840185">
    <property type="protein sequence ID" value="SMF61127.1"/>
    <property type="molecule type" value="Genomic_DNA"/>
</dbReference>
<dbReference type="InterPro" id="IPR002403">
    <property type="entry name" value="Cyt_P450_E_grp-IV"/>
</dbReference>
<comment type="cofactor">
    <cofactor evidence="1 8">
        <name>heme</name>
        <dbReference type="ChEBI" id="CHEBI:30413"/>
    </cofactor>
</comment>
<dbReference type="STRING" id="941907.SAMN06295910_0135"/>
<protein>
    <submittedName>
        <fullName evidence="10">Cytochrome P450</fullName>
    </submittedName>
</protein>
<dbReference type="InterPro" id="IPR001128">
    <property type="entry name" value="Cyt_P450"/>
</dbReference>
<evidence type="ECO:0000256" key="7">
    <source>
        <dbReference type="ARBA" id="ARBA00023033"/>
    </source>
</evidence>
<comment type="similarity">
    <text evidence="2 9">Belongs to the cytochrome P450 family.</text>
</comment>
<evidence type="ECO:0000256" key="5">
    <source>
        <dbReference type="ARBA" id="ARBA00023002"/>
    </source>
</evidence>